<evidence type="ECO:0000256" key="2">
    <source>
        <dbReference type="ARBA" id="ARBA00022737"/>
    </source>
</evidence>
<dbReference type="Gene3D" id="2.130.10.10">
    <property type="entry name" value="YVTN repeat-like/Quinoprotein amine dehydrogenase"/>
    <property type="match status" value="1"/>
</dbReference>
<evidence type="ECO:0000313" key="4">
    <source>
        <dbReference type="EMBL" id="KAK9852122.1"/>
    </source>
</evidence>
<reference evidence="4 5" key="1">
    <citation type="journal article" date="2024" name="Nat. Commun.">
        <title>Phylogenomics reveals the evolutionary origins of lichenization in chlorophyte algae.</title>
        <authorList>
            <person name="Puginier C."/>
            <person name="Libourel C."/>
            <person name="Otte J."/>
            <person name="Skaloud P."/>
            <person name="Haon M."/>
            <person name="Grisel S."/>
            <person name="Petersen M."/>
            <person name="Berrin J.G."/>
            <person name="Delaux P.M."/>
            <person name="Dal Grande F."/>
            <person name="Keller J."/>
        </authorList>
    </citation>
    <scope>NUCLEOTIDE SEQUENCE [LARGE SCALE GENOMIC DNA]</scope>
    <source>
        <strain evidence="4 5">SAG 2523</strain>
    </source>
</reference>
<feature type="repeat" description="WD" evidence="3">
    <location>
        <begin position="237"/>
        <end position="270"/>
    </location>
</feature>
<evidence type="ECO:0000313" key="5">
    <source>
        <dbReference type="Proteomes" id="UP001485043"/>
    </source>
</evidence>
<keyword evidence="5" id="KW-1185">Reference proteome</keyword>
<evidence type="ECO:0000256" key="1">
    <source>
        <dbReference type="ARBA" id="ARBA00022574"/>
    </source>
</evidence>
<dbReference type="PANTHER" id="PTHR14107">
    <property type="entry name" value="WD REPEAT PROTEIN"/>
    <property type="match status" value="1"/>
</dbReference>
<dbReference type="EMBL" id="JALJOV010001206">
    <property type="protein sequence ID" value="KAK9852122.1"/>
    <property type="molecule type" value="Genomic_DNA"/>
</dbReference>
<dbReference type="Pfam" id="PF00400">
    <property type="entry name" value="WD40"/>
    <property type="match status" value="2"/>
</dbReference>
<dbReference type="SUPFAM" id="SSF50978">
    <property type="entry name" value="WD40 repeat-like"/>
    <property type="match status" value="1"/>
</dbReference>
<dbReference type="Proteomes" id="UP001485043">
    <property type="component" value="Unassembled WGS sequence"/>
</dbReference>
<dbReference type="InterPro" id="IPR001680">
    <property type="entry name" value="WD40_rpt"/>
</dbReference>
<organism evidence="4 5">
    <name type="scientific">Apatococcus fuscideae</name>
    <dbReference type="NCBI Taxonomy" id="2026836"/>
    <lineage>
        <taxon>Eukaryota</taxon>
        <taxon>Viridiplantae</taxon>
        <taxon>Chlorophyta</taxon>
        <taxon>core chlorophytes</taxon>
        <taxon>Trebouxiophyceae</taxon>
        <taxon>Chlorellales</taxon>
        <taxon>Chlorellaceae</taxon>
        <taxon>Apatococcus</taxon>
    </lineage>
</organism>
<accession>A0AAW1SRR4</accession>
<dbReference type="InterPro" id="IPR036322">
    <property type="entry name" value="WD40_repeat_dom_sf"/>
</dbReference>
<sequence>MAQGRAKDHLKTPEGLYRLFSERKNSLVSFKPERLPKLAVGEESTRQKIYLLHAVADVVEVCEYGACDKGALRHICASSTNLPTCIAYYPAADGFDLLIGLTSGDVVVVKLGAQMEAPGQNSRPLGPIIFAADVAGDTSRLVSVAWIPTSHGCTFMAAHASGSVFVYPKGTATLSEGSGSNKGYKGSQGRPPATEIRVLGGVTAAVVSPDGACIATAGVDGVMRIFSISGGPATAGFKSYYGGLLCLAWSQDGRYIATGGEDDLISIYGLVERFVVMWGEGHTSWVAAVAFDLE</sequence>
<gene>
    <name evidence="4" type="ORF">WJX84_007619</name>
</gene>
<dbReference type="PANTHER" id="PTHR14107:SF16">
    <property type="entry name" value="AT02583P"/>
    <property type="match status" value="1"/>
</dbReference>
<dbReference type="AlphaFoldDB" id="A0AAW1SRR4"/>
<proteinExistence type="predicted"/>
<evidence type="ECO:0000256" key="3">
    <source>
        <dbReference type="PROSITE-ProRule" id="PRU00221"/>
    </source>
</evidence>
<dbReference type="InterPro" id="IPR015943">
    <property type="entry name" value="WD40/YVTN_repeat-like_dom_sf"/>
</dbReference>
<dbReference type="PROSITE" id="PS50082">
    <property type="entry name" value="WD_REPEATS_2"/>
    <property type="match status" value="1"/>
</dbReference>
<keyword evidence="2" id="KW-0677">Repeat</keyword>
<dbReference type="InterPro" id="IPR051362">
    <property type="entry name" value="WD_repeat_creC_regulators"/>
</dbReference>
<keyword evidence="1 3" id="KW-0853">WD repeat</keyword>
<dbReference type="SMART" id="SM00320">
    <property type="entry name" value="WD40"/>
    <property type="match status" value="3"/>
</dbReference>
<name>A0AAW1SRR4_9CHLO</name>
<comment type="caution">
    <text evidence="4">The sequence shown here is derived from an EMBL/GenBank/DDBJ whole genome shotgun (WGS) entry which is preliminary data.</text>
</comment>
<protein>
    <submittedName>
        <fullName evidence="4">Uncharacterized protein</fullName>
    </submittedName>
</protein>